<keyword evidence="9" id="KW-1003">Cell membrane</keyword>
<dbReference type="NCBIfam" id="NF009070">
    <property type="entry name" value="PRK12405.1"/>
    <property type="match status" value="1"/>
</dbReference>
<evidence type="ECO:0000256" key="5">
    <source>
        <dbReference type="ARBA" id="ARBA00022967"/>
    </source>
</evidence>
<dbReference type="InterPro" id="IPR010968">
    <property type="entry name" value="RnfE"/>
</dbReference>
<dbReference type="PATRIC" id="fig|1255043.3.peg.2406"/>
<dbReference type="GO" id="GO:0012505">
    <property type="term" value="C:endomembrane system"/>
    <property type="evidence" value="ECO:0007669"/>
    <property type="project" value="UniProtKB-SubCell"/>
</dbReference>
<evidence type="ECO:0000313" key="11">
    <source>
        <dbReference type="Proteomes" id="UP000010809"/>
    </source>
</evidence>
<dbReference type="GO" id="GO:0022900">
    <property type="term" value="P:electron transport chain"/>
    <property type="evidence" value="ECO:0007669"/>
    <property type="project" value="UniProtKB-UniRule"/>
</dbReference>
<feature type="transmembrane region" description="Helical" evidence="9">
    <location>
        <begin position="128"/>
        <end position="149"/>
    </location>
</feature>
<dbReference type="EMBL" id="CP003989">
    <property type="protein sequence ID" value="AGA34027.1"/>
    <property type="molecule type" value="Genomic_DNA"/>
</dbReference>
<evidence type="ECO:0000256" key="6">
    <source>
        <dbReference type="ARBA" id="ARBA00022982"/>
    </source>
</evidence>
<evidence type="ECO:0000256" key="4">
    <source>
        <dbReference type="ARBA" id="ARBA00022692"/>
    </source>
</evidence>
<dbReference type="eggNOG" id="COG4660">
    <property type="taxonomic scope" value="Bacteria"/>
</dbReference>
<comment type="subunit">
    <text evidence="9">The complex is composed of six subunits: RnfA, RnfB, RnfC, RnfD, RnfE and RnfG.</text>
</comment>
<dbReference type="PANTHER" id="PTHR30586:SF0">
    <property type="entry name" value="ION-TRANSLOCATING OXIDOREDUCTASE COMPLEX SUBUNIT E"/>
    <property type="match status" value="1"/>
</dbReference>
<evidence type="ECO:0000256" key="3">
    <source>
        <dbReference type="ARBA" id="ARBA00022519"/>
    </source>
</evidence>
<dbReference type="PANTHER" id="PTHR30586">
    <property type="entry name" value="ELECTRON TRANSPORT COMPLEX PROTEIN RNFE"/>
    <property type="match status" value="1"/>
</dbReference>
<dbReference type="OrthoDB" id="9782945at2"/>
<dbReference type="STRING" id="1255043.TVNIR_2384"/>
<keyword evidence="6 9" id="KW-0249">Electron transport</keyword>
<keyword evidence="7 9" id="KW-1133">Transmembrane helix</keyword>
<comment type="function">
    <text evidence="9">Part of a membrane-bound complex that couples electron transfer with translocation of ions across the membrane.</text>
</comment>
<dbReference type="PIRSF" id="PIRSF006102">
    <property type="entry name" value="NQR_DE"/>
    <property type="match status" value="1"/>
</dbReference>
<name>L0DYE1_THIND</name>
<sequence length="230" mass="24426">MNESYTDILREGLWTNNPGLVQLLGLCPLLAISGTVVNALGLGIATIATLVLSNSLVSLLREYVRPEIRIPVYVLIIASVVTAIELVMNAYFHGLFLVLGIFIPLIVTNCAIIGRAEAFASRNSVPRAGLDGLAMGVGFTGVLVAIGAMREVVGQGSLLVNAHLLFGEWGRGLRIEIFPEEHGFLLALLPPGAFLAMGLLIALKNLIDARLEQKPVGSPAPEPRPVESAT</sequence>
<dbReference type="InterPro" id="IPR003667">
    <property type="entry name" value="NqrDE/RnfAE"/>
</dbReference>
<keyword evidence="2 9" id="KW-0813">Transport</keyword>
<evidence type="ECO:0000256" key="7">
    <source>
        <dbReference type="ARBA" id="ARBA00022989"/>
    </source>
</evidence>
<keyword evidence="3 9" id="KW-0997">Cell inner membrane</keyword>
<comment type="similarity">
    <text evidence="9">Belongs to the NqrDE/RnfAE family.</text>
</comment>
<feature type="transmembrane region" description="Helical" evidence="9">
    <location>
        <begin position="72"/>
        <end position="91"/>
    </location>
</feature>
<keyword evidence="11" id="KW-1185">Reference proteome</keyword>
<dbReference type="EC" id="7.-.-.-" evidence="9"/>
<keyword evidence="5 9" id="KW-1278">Translocase</keyword>
<evidence type="ECO:0000256" key="2">
    <source>
        <dbReference type="ARBA" id="ARBA00022448"/>
    </source>
</evidence>
<dbReference type="NCBIfam" id="TIGR01948">
    <property type="entry name" value="rnfE"/>
    <property type="match status" value="1"/>
</dbReference>
<evidence type="ECO:0000256" key="9">
    <source>
        <dbReference type="HAMAP-Rule" id="MF_00478"/>
    </source>
</evidence>
<reference evidence="10" key="1">
    <citation type="submission" date="2015-12" db="EMBL/GenBank/DDBJ databases">
        <authorList>
            <person name="Tikhonova T.V."/>
            <person name="Pavlov A.R."/>
            <person name="Beletsky A.V."/>
            <person name="Mardanov A.V."/>
            <person name="Sorokin D.Y."/>
            <person name="Ravin N.V."/>
            <person name="Popov V.O."/>
        </authorList>
    </citation>
    <scope>NUCLEOTIDE SEQUENCE</scope>
    <source>
        <strain evidence="10">DSM 14787</strain>
    </source>
</reference>
<keyword evidence="4 9" id="KW-0812">Transmembrane</keyword>
<feature type="transmembrane region" description="Helical" evidence="9">
    <location>
        <begin position="97"/>
        <end position="116"/>
    </location>
</feature>
<dbReference type="AlphaFoldDB" id="L0DYE1"/>
<dbReference type="GO" id="GO:0005886">
    <property type="term" value="C:plasma membrane"/>
    <property type="evidence" value="ECO:0007669"/>
    <property type="project" value="UniProtKB-SubCell"/>
</dbReference>
<accession>L0DYE1</accession>
<dbReference type="HOGENOM" id="CLU_046659_1_0_6"/>
<feature type="transmembrane region" description="Helical" evidence="9">
    <location>
        <begin position="20"/>
        <end position="52"/>
    </location>
</feature>
<evidence type="ECO:0000313" key="10">
    <source>
        <dbReference type="EMBL" id="AGA34027.1"/>
    </source>
</evidence>
<organism evidence="10 11">
    <name type="scientific">Thioalkalivibrio nitratireducens (strain DSM 14787 / UNIQEM 213 / ALEN2)</name>
    <dbReference type="NCBI Taxonomy" id="1255043"/>
    <lineage>
        <taxon>Bacteria</taxon>
        <taxon>Pseudomonadati</taxon>
        <taxon>Pseudomonadota</taxon>
        <taxon>Gammaproteobacteria</taxon>
        <taxon>Chromatiales</taxon>
        <taxon>Ectothiorhodospiraceae</taxon>
        <taxon>Thioalkalivibrio</taxon>
    </lineage>
</organism>
<dbReference type="HAMAP" id="MF_00478">
    <property type="entry name" value="RsxE_RnfE"/>
    <property type="match status" value="1"/>
</dbReference>
<protein>
    <recommendedName>
        <fullName evidence="9">Ion-translocating oxidoreductase complex subunit E</fullName>
        <ecNumber evidence="9">7.-.-.-</ecNumber>
    </recommendedName>
    <alternativeName>
        <fullName evidence="9">Rnf electron transport complex subunit E</fullName>
    </alternativeName>
</protein>
<dbReference type="Pfam" id="PF02508">
    <property type="entry name" value="Rnf-Nqr"/>
    <property type="match status" value="1"/>
</dbReference>
<dbReference type="Proteomes" id="UP000010809">
    <property type="component" value="Chromosome"/>
</dbReference>
<dbReference type="RefSeq" id="WP_015259145.1">
    <property type="nucleotide sequence ID" value="NC_019902.2"/>
</dbReference>
<gene>
    <name evidence="10" type="primary">rnfE [H]</name>
    <name evidence="9" type="synonym">rnfE</name>
    <name evidence="10" type="ordered locus">TVNIR_2384</name>
</gene>
<keyword evidence="8 9" id="KW-0472">Membrane</keyword>
<evidence type="ECO:0000256" key="1">
    <source>
        <dbReference type="ARBA" id="ARBA00004127"/>
    </source>
</evidence>
<dbReference type="KEGG" id="tni:TVNIR_2384"/>
<comment type="subcellular location">
    <subcellularLocation>
        <location evidence="9">Cell inner membrane</location>
        <topology evidence="9">Multi-pass membrane protein</topology>
    </subcellularLocation>
    <subcellularLocation>
        <location evidence="1">Endomembrane system</location>
        <topology evidence="1">Multi-pass membrane protein</topology>
    </subcellularLocation>
</comment>
<proteinExistence type="inferred from homology"/>
<evidence type="ECO:0000256" key="8">
    <source>
        <dbReference type="ARBA" id="ARBA00023136"/>
    </source>
</evidence>
<feature type="transmembrane region" description="Helical" evidence="9">
    <location>
        <begin position="183"/>
        <end position="203"/>
    </location>
</feature>